<dbReference type="Gene3D" id="3.30.70.270">
    <property type="match status" value="1"/>
</dbReference>
<evidence type="ECO:0000259" key="6">
    <source>
        <dbReference type="PROSITE" id="PS50887"/>
    </source>
</evidence>
<feature type="chain" id="PRO_5020617340" evidence="3">
    <location>
        <begin position="29"/>
        <end position="911"/>
    </location>
</feature>
<dbReference type="PANTHER" id="PTHR46663:SF2">
    <property type="entry name" value="GGDEF DOMAIN-CONTAINING PROTEIN"/>
    <property type="match status" value="1"/>
</dbReference>
<organism evidence="7 8">
    <name type="scientific">Spiribacter vilamensis</name>
    <dbReference type="NCBI Taxonomy" id="531306"/>
    <lineage>
        <taxon>Bacteria</taxon>
        <taxon>Pseudomonadati</taxon>
        <taxon>Pseudomonadota</taxon>
        <taxon>Gammaproteobacteria</taxon>
        <taxon>Chromatiales</taxon>
        <taxon>Ectothiorhodospiraceae</taxon>
        <taxon>Spiribacter</taxon>
    </lineage>
</organism>
<dbReference type="InterPro" id="IPR052163">
    <property type="entry name" value="DGC-Regulatory_Protein"/>
</dbReference>
<dbReference type="Gene3D" id="3.40.190.10">
    <property type="entry name" value="Periplasmic binding protein-like II"/>
    <property type="match status" value="2"/>
</dbReference>
<dbReference type="PANTHER" id="PTHR46663">
    <property type="entry name" value="DIGUANYLATE CYCLASE DGCT-RELATED"/>
    <property type="match status" value="1"/>
</dbReference>
<keyword evidence="8" id="KW-1185">Reference proteome</keyword>
<feature type="domain" description="PAS" evidence="4">
    <location>
        <begin position="611"/>
        <end position="681"/>
    </location>
</feature>
<evidence type="ECO:0000313" key="7">
    <source>
        <dbReference type="EMBL" id="RZU98663.1"/>
    </source>
</evidence>
<dbReference type="InterPro" id="IPR043128">
    <property type="entry name" value="Rev_trsase/Diguanyl_cyclase"/>
</dbReference>
<keyword evidence="2" id="KW-0812">Transmembrane</keyword>
<dbReference type="SUPFAM" id="SSF53850">
    <property type="entry name" value="Periplasmic binding protein-like II"/>
    <property type="match status" value="1"/>
</dbReference>
<reference evidence="7 8" key="1">
    <citation type="submission" date="2019-02" db="EMBL/GenBank/DDBJ databases">
        <title>Genomic Encyclopedia of Type Strains, Phase IV (KMG-IV): sequencing the most valuable type-strain genomes for metagenomic binning, comparative biology and taxonomic classification.</title>
        <authorList>
            <person name="Goeker M."/>
        </authorList>
    </citation>
    <scope>NUCLEOTIDE SEQUENCE [LARGE SCALE GENOMIC DNA]</scope>
    <source>
        <strain evidence="7 8">DSM 21056</strain>
    </source>
</reference>
<evidence type="ECO:0000313" key="8">
    <source>
        <dbReference type="Proteomes" id="UP000292298"/>
    </source>
</evidence>
<dbReference type="InterPro" id="IPR013655">
    <property type="entry name" value="PAS_fold_3"/>
</dbReference>
<dbReference type="EMBL" id="SHLI01000001">
    <property type="protein sequence ID" value="RZU98663.1"/>
    <property type="molecule type" value="Genomic_DNA"/>
</dbReference>
<dbReference type="NCBIfam" id="TIGR00254">
    <property type="entry name" value="GGDEF"/>
    <property type="match status" value="1"/>
</dbReference>
<dbReference type="PROSITE" id="PS50887">
    <property type="entry name" value="GGDEF"/>
    <property type="match status" value="1"/>
</dbReference>
<dbReference type="SMART" id="SM00086">
    <property type="entry name" value="PAC"/>
    <property type="match status" value="3"/>
</dbReference>
<dbReference type="InterPro" id="IPR001610">
    <property type="entry name" value="PAC"/>
</dbReference>
<keyword evidence="2" id="KW-1133">Transmembrane helix</keyword>
<dbReference type="PROSITE" id="PS50113">
    <property type="entry name" value="PAC"/>
    <property type="match status" value="1"/>
</dbReference>
<feature type="domain" description="GGDEF" evidence="6">
    <location>
        <begin position="769"/>
        <end position="902"/>
    </location>
</feature>
<evidence type="ECO:0000256" key="1">
    <source>
        <dbReference type="ARBA" id="ARBA00001946"/>
    </source>
</evidence>
<dbReference type="CDD" id="cd00130">
    <property type="entry name" value="PAS"/>
    <property type="match status" value="2"/>
</dbReference>
<dbReference type="AlphaFoldDB" id="A0A4Q8D059"/>
<dbReference type="OrthoDB" id="9812260at2"/>
<dbReference type="InterPro" id="IPR000160">
    <property type="entry name" value="GGDEF_dom"/>
</dbReference>
<keyword evidence="3" id="KW-0732">Signal</keyword>
<comment type="cofactor">
    <cofactor evidence="1">
        <name>Mg(2+)</name>
        <dbReference type="ChEBI" id="CHEBI:18420"/>
    </cofactor>
</comment>
<dbReference type="Pfam" id="PF12974">
    <property type="entry name" value="Phosphonate-bd"/>
    <property type="match status" value="1"/>
</dbReference>
<dbReference type="NCBIfam" id="TIGR00229">
    <property type="entry name" value="sensory_box"/>
    <property type="match status" value="2"/>
</dbReference>
<evidence type="ECO:0000259" key="5">
    <source>
        <dbReference type="PROSITE" id="PS50113"/>
    </source>
</evidence>
<dbReference type="RefSeq" id="WP_130502956.1">
    <property type="nucleotide sequence ID" value="NZ_SHLI01000001.1"/>
</dbReference>
<dbReference type="Proteomes" id="UP000292298">
    <property type="component" value="Unassembled WGS sequence"/>
</dbReference>
<dbReference type="GO" id="GO:0003824">
    <property type="term" value="F:catalytic activity"/>
    <property type="evidence" value="ECO:0007669"/>
    <property type="project" value="UniProtKB-ARBA"/>
</dbReference>
<dbReference type="CDD" id="cd01949">
    <property type="entry name" value="GGDEF"/>
    <property type="match status" value="1"/>
</dbReference>
<keyword evidence="2" id="KW-0472">Membrane</keyword>
<dbReference type="InterPro" id="IPR000700">
    <property type="entry name" value="PAS-assoc_C"/>
</dbReference>
<dbReference type="Pfam" id="PF08447">
    <property type="entry name" value="PAS_3"/>
    <property type="match status" value="1"/>
</dbReference>
<protein>
    <submittedName>
        <fullName evidence="7">PAS domain S-box-containing protein/diguanylate cyclase (GGDEF)-like protein</fullName>
    </submittedName>
</protein>
<gene>
    <name evidence="7" type="ORF">EV698_0918</name>
</gene>
<feature type="domain" description="PAC" evidence="5">
    <location>
        <begin position="685"/>
        <end position="737"/>
    </location>
</feature>
<dbReference type="SUPFAM" id="SSF55785">
    <property type="entry name" value="PYP-like sensor domain (PAS domain)"/>
    <property type="match status" value="3"/>
</dbReference>
<dbReference type="InterPro" id="IPR029787">
    <property type="entry name" value="Nucleotide_cyclase"/>
</dbReference>
<dbReference type="FunFam" id="3.30.70.270:FF:000001">
    <property type="entry name" value="Diguanylate cyclase domain protein"/>
    <property type="match status" value="1"/>
</dbReference>
<name>A0A4Q8D059_9GAMM</name>
<evidence type="ECO:0000256" key="3">
    <source>
        <dbReference type="SAM" id="SignalP"/>
    </source>
</evidence>
<dbReference type="SUPFAM" id="SSF55073">
    <property type="entry name" value="Nucleotide cyclase"/>
    <property type="match status" value="1"/>
</dbReference>
<accession>A0A4Q8D059</accession>
<evidence type="ECO:0000256" key="2">
    <source>
        <dbReference type="SAM" id="Phobius"/>
    </source>
</evidence>
<dbReference type="Pfam" id="PF00990">
    <property type="entry name" value="GGDEF"/>
    <property type="match status" value="1"/>
</dbReference>
<dbReference type="SMART" id="SM00267">
    <property type="entry name" value="GGDEF"/>
    <property type="match status" value="1"/>
</dbReference>
<proteinExistence type="predicted"/>
<dbReference type="SMART" id="SM00091">
    <property type="entry name" value="PAS"/>
    <property type="match status" value="2"/>
</dbReference>
<dbReference type="PROSITE" id="PS50112">
    <property type="entry name" value="PAS"/>
    <property type="match status" value="1"/>
</dbReference>
<feature type="transmembrane region" description="Helical" evidence="2">
    <location>
        <begin position="315"/>
        <end position="341"/>
    </location>
</feature>
<feature type="signal peptide" evidence="3">
    <location>
        <begin position="1"/>
        <end position="28"/>
    </location>
</feature>
<dbReference type="InterPro" id="IPR035965">
    <property type="entry name" value="PAS-like_dom_sf"/>
</dbReference>
<dbReference type="InterPro" id="IPR000014">
    <property type="entry name" value="PAS"/>
</dbReference>
<sequence length="911" mass="102021">MVVRQRPLLFLPLALLLLCVGPIPAAHAADTALTLGVLEYRDEATVRQQWSSVIDRLNDSLPERFRLRLLVLPPDRGPEAIRREEVDLVLANPAHYATLHETSVLGSPIATLVRGIDRHGAARAGGVLIRRAESSDLRTRESLRDRRVAIMGGDHSGGYLPNAWALQQRGIDLDAIDFVRTPQSQGEVVDAVLDGRADAGFIRTGVLESLVDAGRIDPGQIRVIEPVVYPMFPHVASTRLLPEWPVAARRGLSQAARKAVAAALYSLDPADPDAGIQGFALPADYGVVRTLMQDLRIPPFDEKPAFNLGDVWDRYWLSVVIITGLAGLVLVLLGLIGLFYYRQRRLNRRLNWLFSRLQGVVAGTRAGTWEWHVPSGRTHFNERWAEMLGHSLAELEPTSIDTWNERVHPDDLVLARHQMQRHFAGEIDFFEVVIRMWHRDGHWIWVYDRGQVRTWTADGEPEWVSGTHIDDTARHRLTEAERELYEQFREFTPNVPGVLFQFRIDENGQYVFPFVSERVDEVVGCSAEEAIANPASILDKSGSAYGGELDRAIQRSANELSQFDFTYPIDHPVKGERWLHARSTPARDANGGVTWHGYLEDVTEVREANGRLEQAAEVFNATEDGIIITDEEHRIVEVNRASNVMLGYSSTELEGQLAGNLFPPTERDAVFPLIIETLDHGGGVWRGDVRLRSREGDDLDVEVYATTLNNKSFQTVRHVAVLHDISERILYEQRLKRLANFDLLTGLPNRRLLSDRLGQASAQAQRSGETFAVCMLDLDRFKPVNDTYGHQAGDQVLARLGERLEETLRDEDTVARFGGDEFLILVRDYKADHRVFERILEAVSRAIYVEAADITVEVGGSLGVAVFDATAPVDGDQLIRRADQAVYRAKSLGGQRTVMYSDLEENSGSLA</sequence>
<dbReference type="Gene3D" id="3.30.450.20">
    <property type="entry name" value="PAS domain"/>
    <property type="match status" value="3"/>
</dbReference>
<evidence type="ECO:0000259" key="4">
    <source>
        <dbReference type="PROSITE" id="PS50112"/>
    </source>
</evidence>
<comment type="caution">
    <text evidence="7">The sequence shown here is derived from an EMBL/GenBank/DDBJ whole genome shotgun (WGS) entry which is preliminary data.</text>
</comment>
<dbReference type="Pfam" id="PF13426">
    <property type="entry name" value="PAS_9"/>
    <property type="match status" value="1"/>
</dbReference>